<evidence type="ECO:0000259" key="1">
    <source>
        <dbReference type="Pfam" id="PF00899"/>
    </source>
</evidence>
<accession>A0A2N8SZH9</accession>
<feature type="domain" description="THIF-type NAD/FAD binding fold" evidence="1">
    <location>
        <begin position="292"/>
        <end position="429"/>
    </location>
</feature>
<sequence length="572" mass="61719">MIWWAEQPNRALAERQAVANLAERAPWLVNIVWRFAANFQIAADFDIEVGGQTIPLTLVYPEFFPDATPSILPRDGVRLSGHQYGDAGELCLEHRPDNWTPDVTGAMMMESAYRLLSSEQQTGIAAPSEHRTLPAQRSRRAILRFLYSQRVWAGLSRVEIGQTAEAEIQEHDYGGFFAAQLSYIGAADAPIWTEERKRGHGARTLRTLVVRLPGGASKRCETLGELISLLDASGFGQIASALSSEADSVVVIIFDGLNLQVPIVLGQGESRTLLNYDPVLTELDAERLDPRYVRLRKSKVAVVGCGSVGSKVAVHLARSGVGSFVLVDGDVLAPGNLVRNELDWRAVGIHKAPALAVRLKEVSANCAVVKRTTVMGGQESGGTLSAAMHDISECDLIIDATADATTFNLCAAIARRSKKPMCWAQVFGGGAGGIVVRLRPEIDPTPLTARQRIEGWYAHHGVQWPDDGSSQPYAETTGVGTPLIADDADVSVIAAHLSRFAIDLIARPEATIFPYSAYVIGLSERWLFTAPFDVHPVDLGESDAWGAEPEAGAGDALKQLLADLFPGKTDAG</sequence>
<protein>
    <submittedName>
        <fullName evidence="2">tRNA cyclic N6-threonylcarbamoyladenosine(37) synthase TcdA</fullName>
    </submittedName>
</protein>
<comment type="caution">
    <text evidence="2">The sequence shown here is derived from an EMBL/GenBank/DDBJ whole genome shotgun (WGS) entry which is preliminary data.</text>
</comment>
<dbReference type="GO" id="GO:0061504">
    <property type="term" value="P:cyclic threonylcarbamoyladenosine biosynthetic process"/>
    <property type="evidence" value="ECO:0007669"/>
    <property type="project" value="TreeGrafter"/>
</dbReference>
<dbReference type="SUPFAM" id="SSF69572">
    <property type="entry name" value="Activating enzymes of the ubiquitin-like proteins"/>
    <property type="match status" value="1"/>
</dbReference>
<dbReference type="InterPro" id="IPR035985">
    <property type="entry name" value="Ubiquitin-activating_enz"/>
</dbReference>
<organism evidence="2 3">
    <name type="scientific">Stutzerimonas stutzeri</name>
    <name type="common">Pseudomonas stutzeri</name>
    <dbReference type="NCBI Taxonomy" id="316"/>
    <lineage>
        <taxon>Bacteria</taxon>
        <taxon>Pseudomonadati</taxon>
        <taxon>Pseudomonadota</taxon>
        <taxon>Gammaproteobacteria</taxon>
        <taxon>Pseudomonadales</taxon>
        <taxon>Pseudomonadaceae</taxon>
        <taxon>Stutzerimonas</taxon>
    </lineage>
</organism>
<gene>
    <name evidence="2" type="ORF">CXL00_02045</name>
</gene>
<dbReference type="PANTHER" id="PTHR43267:SF1">
    <property type="entry name" value="TRNA THREONYLCARBAMOYLADENOSINE DEHYDRATASE"/>
    <property type="match status" value="1"/>
</dbReference>
<dbReference type="GO" id="GO:0008641">
    <property type="term" value="F:ubiquitin-like modifier activating enzyme activity"/>
    <property type="evidence" value="ECO:0007669"/>
    <property type="project" value="InterPro"/>
</dbReference>
<proteinExistence type="predicted"/>
<dbReference type="InterPro" id="IPR016135">
    <property type="entry name" value="UBQ-conjugating_enzyme/RWD"/>
</dbReference>
<dbReference type="Gene3D" id="3.40.50.720">
    <property type="entry name" value="NAD(P)-binding Rossmann-like Domain"/>
    <property type="match status" value="1"/>
</dbReference>
<dbReference type="Proteomes" id="UP000235897">
    <property type="component" value="Unassembled WGS sequence"/>
</dbReference>
<name>A0A2N8SZH9_STUST</name>
<dbReference type="PANTHER" id="PTHR43267">
    <property type="entry name" value="TRNA THREONYLCARBAMOYLADENOSINE DEHYDRATASE"/>
    <property type="match status" value="1"/>
</dbReference>
<evidence type="ECO:0000313" key="2">
    <source>
        <dbReference type="EMBL" id="PNG07858.1"/>
    </source>
</evidence>
<dbReference type="SUPFAM" id="SSF54495">
    <property type="entry name" value="UBC-like"/>
    <property type="match status" value="1"/>
</dbReference>
<dbReference type="EMBL" id="POUW01000001">
    <property type="protein sequence ID" value="PNG07858.1"/>
    <property type="molecule type" value="Genomic_DNA"/>
</dbReference>
<dbReference type="InterPro" id="IPR045886">
    <property type="entry name" value="ThiF/MoeB/HesA"/>
</dbReference>
<dbReference type="OrthoDB" id="891532at2"/>
<dbReference type="Pfam" id="PF00899">
    <property type="entry name" value="ThiF"/>
    <property type="match status" value="1"/>
</dbReference>
<dbReference type="InterPro" id="IPR000594">
    <property type="entry name" value="ThiF_NAD_FAD-bd"/>
</dbReference>
<dbReference type="RefSeq" id="WP_068677454.1">
    <property type="nucleotide sequence ID" value="NZ_JAMOIG010000009.1"/>
</dbReference>
<dbReference type="AlphaFoldDB" id="A0A2N8SZH9"/>
<evidence type="ECO:0000313" key="3">
    <source>
        <dbReference type="Proteomes" id="UP000235897"/>
    </source>
</evidence>
<dbReference type="GO" id="GO:0061503">
    <property type="term" value="F:tRNA threonylcarbamoyladenosine dehydratase"/>
    <property type="evidence" value="ECO:0007669"/>
    <property type="project" value="TreeGrafter"/>
</dbReference>
<reference evidence="2 3" key="1">
    <citation type="submission" date="2018-01" db="EMBL/GenBank/DDBJ databases">
        <title>Denitrification phenotypes of diverse strains of Pseudomonas stutzeri.</title>
        <authorList>
            <person name="Milligan D.A."/>
            <person name="Bergaust L."/>
            <person name="Bakken L.R."/>
            <person name="Frostegard A."/>
        </authorList>
    </citation>
    <scope>NUCLEOTIDE SEQUENCE [LARGE SCALE GENOMIC DNA]</scope>
    <source>
        <strain evidence="2 3">28a3</strain>
    </source>
</reference>